<keyword evidence="3" id="KW-1185">Reference proteome</keyword>
<feature type="transmembrane region" description="Helical" evidence="2">
    <location>
        <begin position="109"/>
        <end position="128"/>
    </location>
</feature>
<feature type="region of interest" description="Disordered" evidence="1">
    <location>
        <begin position="1"/>
        <end position="64"/>
    </location>
</feature>
<proteinExistence type="predicted"/>
<keyword evidence="2" id="KW-1133">Transmembrane helix</keyword>
<gene>
    <name evidence="4" type="primary">LOC110786368</name>
</gene>
<evidence type="ECO:0000313" key="3">
    <source>
        <dbReference type="Proteomes" id="UP000813463"/>
    </source>
</evidence>
<evidence type="ECO:0008006" key="5">
    <source>
        <dbReference type="Google" id="ProtNLM"/>
    </source>
</evidence>
<dbReference type="RefSeq" id="XP_021846605.1">
    <property type="nucleotide sequence ID" value="XM_021990913.2"/>
</dbReference>
<dbReference type="AlphaFoldDB" id="A0A9R0IDC8"/>
<dbReference type="GeneID" id="110786368"/>
<protein>
    <recommendedName>
        <fullName evidence="5">Late embryogenesis abundant protein LEA-2 subgroup domain-containing protein</fullName>
    </recommendedName>
</protein>
<dbReference type="Proteomes" id="UP000813463">
    <property type="component" value="Chromosome 6"/>
</dbReference>
<keyword evidence="2" id="KW-0472">Membrane</keyword>
<feature type="compositionally biased region" description="Pro residues" evidence="1">
    <location>
        <begin position="8"/>
        <end position="27"/>
    </location>
</feature>
<evidence type="ECO:0000256" key="2">
    <source>
        <dbReference type="SAM" id="Phobius"/>
    </source>
</evidence>
<evidence type="ECO:0000256" key="1">
    <source>
        <dbReference type="SAM" id="MobiDB-lite"/>
    </source>
</evidence>
<dbReference type="PANTHER" id="PTHR31852">
    <property type="entry name" value="LATE EMBRYOGENESIS ABUNDANT (LEA) HYDROXYPROLINE-RICH GLYCOPROTEIN FAMILY"/>
    <property type="match status" value="1"/>
</dbReference>
<sequence>MSTTNKPPHYPPPRHYPPPPRPPQVHPPPRHHPPPPNPPQVHPPPRHHPPPPYRRPPKPPKSNRSTLASCIVATIFLIFLIILLFIIYFSLFKPKDPTITITAVQLPTFTISSNGSIVSFTFSLYAAIKNTNRALFSHFDSSLQLLYAGNQVGFMFIPAGKISAGKTEFIGATFSVKPFLISTTAAGGDTPALVGNIPVTDGIERVKPTMEVEMRMEMVGRERVLGVFSHHVETVTDCRIAVAISDGSVLGFHCS</sequence>
<name>A0A9R0IDC8_SPIOL</name>
<reference evidence="3" key="1">
    <citation type="journal article" date="2021" name="Nat. Commun.">
        <title>Genomic analyses provide insights into spinach domestication and the genetic basis of agronomic traits.</title>
        <authorList>
            <person name="Cai X."/>
            <person name="Sun X."/>
            <person name="Xu C."/>
            <person name="Sun H."/>
            <person name="Wang X."/>
            <person name="Ge C."/>
            <person name="Zhang Z."/>
            <person name="Wang Q."/>
            <person name="Fei Z."/>
            <person name="Jiao C."/>
            <person name="Wang Q."/>
        </authorList>
    </citation>
    <scope>NUCLEOTIDE SEQUENCE [LARGE SCALE GENOMIC DNA]</scope>
    <source>
        <strain evidence="3">cv. Varoflay</strain>
    </source>
</reference>
<reference evidence="4" key="2">
    <citation type="submission" date="2025-08" db="UniProtKB">
        <authorList>
            <consortium name="RefSeq"/>
        </authorList>
    </citation>
    <scope>IDENTIFICATION</scope>
    <source>
        <tissue evidence="4">Leaf</tissue>
    </source>
</reference>
<dbReference type="OrthoDB" id="685087at2759"/>
<dbReference type="KEGG" id="soe:110786368"/>
<feature type="compositionally biased region" description="Pro residues" evidence="1">
    <location>
        <begin position="34"/>
        <end position="43"/>
    </location>
</feature>
<accession>A0A9R0IDC8</accession>
<dbReference type="InterPro" id="IPR055301">
    <property type="entry name" value="Lea14-like_2"/>
</dbReference>
<keyword evidence="2" id="KW-0812">Transmembrane</keyword>
<feature type="transmembrane region" description="Helical" evidence="2">
    <location>
        <begin position="67"/>
        <end position="89"/>
    </location>
</feature>
<organism evidence="3 4">
    <name type="scientific">Spinacia oleracea</name>
    <name type="common">Spinach</name>
    <dbReference type="NCBI Taxonomy" id="3562"/>
    <lineage>
        <taxon>Eukaryota</taxon>
        <taxon>Viridiplantae</taxon>
        <taxon>Streptophyta</taxon>
        <taxon>Embryophyta</taxon>
        <taxon>Tracheophyta</taxon>
        <taxon>Spermatophyta</taxon>
        <taxon>Magnoliopsida</taxon>
        <taxon>eudicotyledons</taxon>
        <taxon>Gunneridae</taxon>
        <taxon>Pentapetalae</taxon>
        <taxon>Caryophyllales</taxon>
        <taxon>Chenopodiaceae</taxon>
        <taxon>Chenopodioideae</taxon>
        <taxon>Anserineae</taxon>
        <taxon>Spinacia</taxon>
    </lineage>
</organism>
<evidence type="ECO:0000313" key="4">
    <source>
        <dbReference type="RefSeq" id="XP_021846605.1"/>
    </source>
</evidence>